<evidence type="ECO:0000313" key="1">
    <source>
        <dbReference type="EMBL" id="KAG0472367.1"/>
    </source>
</evidence>
<dbReference type="OrthoDB" id="1696465at2759"/>
<proteinExistence type="predicted"/>
<gene>
    <name evidence="1" type="ORF">HPP92_016913</name>
</gene>
<name>A0A835QP48_VANPL</name>
<comment type="caution">
    <text evidence="1">The sequence shown here is derived from an EMBL/GenBank/DDBJ whole genome shotgun (WGS) entry which is preliminary data.</text>
</comment>
<accession>A0A835QP48</accession>
<dbReference type="PANTHER" id="PTHR35121:SF2">
    <property type="entry name" value="SWIM-TYPE DOMAIN-CONTAINING PROTEIN"/>
    <property type="match status" value="1"/>
</dbReference>
<organism evidence="1 2">
    <name type="scientific">Vanilla planifolia</name>
    <name type="common">Vanilla</name>
    <dbReference type="NCBI Taxonomy" id="51239"/>
    <lineage>
        <taxon>Eukaryota</taxon>
        <taxon>Viridiplantae</taxon>
        <taxon>Streptophyta</taxon>
        <taxon>Embryophyta</taxon>
        <taxon>Tracheophyta</taxon>
        <taxon>Spermatophyta</taxon>
        <taxon>Magnoliopsida</taxon>
        <taxon>Liliopsida</taxon>
        <taxon>Asparagales</taxon>
        <taxon>Orchidaceae</taxon>
        <taxon>Vanilloideae</taxon>
        <taxon>Vanilleae</taxon>
        <taxon>Vanilla</taxon>
    </lineage>
</organism>
<evidence type="ECO:0000313" key="2">
    <source>
        <dbReference type="Proteomes" id="UP000639772"/>
    </source>
</evidence>
<sequence length="82" mass="9144">MPGSAAAPPGWFNWQGMCLTAFDSDIRRRPYHRNCGCALHRSRAIPADLPCPSSSSVSYPIRHVSIYAIRDGNDQKEAFLHD</sequence>
<reference evidence="1 2" key="1">
    <citation type="journal article" date="2020" name="Nat. Food">
        <title>A phased Vanilla planifolia genome enables genetic improvement of flavour and production.</title>
        <authorList>
            <person name="Hasing T."/>
            <person name="Tang H."/>
            <person name="Brym M."/>
            <person name="Khazi F."/>
            <person name="Huang T."/>
            <person name="Chambers A.H."/>
        </authorList>
    </citation>
    <scope>NUCLEOTIDE SEQUENCE [LARGE SCALE GENOMIC DNA]</scope>
    <source>
        <tissue evidence="1">Leaf</tissue>
    </source>
</reference>
<protein>
    <submittedName>
        <fullName evidence="1">Uncharacterized protein</fullName>
    </submittedName>
</protein>
<dbReference type="Proteomes" id="UP000639772">
    <property type="component" value="Unassembled WGS sequence"/>
</dbReference>
<dbReference type="AlphaFoldDB" id="A0A835QP48"/>
<dbReference type="EMBL" id="JADCNM010000008">
    <property type="protein sequence ID" value="KAG0472367.1"/>
    <property type="molecule type" value="Genomic_DNA"/>
</dbReference>
<dbReference type="PANTHER" id="PTHR35121">
    <property type="entry name" value="HOMEODOMAIN PROTEIN 8, PUTATIVE-RELATED"/>
    <property type="match status" value="1"/>
</dbReference>